<name>A0A494WUE2_CLOS5</name>
<dbReference type="GeneID" id="62696949"/>
<dbReference type="PANTHER" id="PTHR43133:SF62">
    <property type="entry name" value="RNA POLYMERASE SIGMA FACTOR SIGZ"/>
    <property type="match status" value="1"/>
</dbReference>
<reference evidence="8 9" key="1">
    <citation type="journal article" date="2019" name="Appl. Environ. Microbiol.">
        <title>Clostridium scindens ATCC 35704: integration of nutritional requirements, the complete genome sequence, and global transcriptional responses to bile acids.</title>
        <authorList>
            <person name="Devendran S."/>
            <person name="Shrestha R."/>
            <person name="Alves J.M.P."/>
            <person name="Wolf P.G."/>
            <person name="Ly L."/>
            <person name="Hernandez A.G."/>
            <person name="Mendez-Garcia C."/>
            <person name="Inboden A."/>
            <person name="Wiley J."/>
            <person name="Paul O."/>
            <person name="Allen A."/>
            <person name="Springer E."/>
            <person name="Wright C.L."/>
            <person name="Fields C.J."/>
            <person name="Daniel S.L."/>
            <person name="Ridlon J.M."/>
        </authorList>
    </citation>
    <scope>NUCLEOTIDE SEQUENCE [LARGE SCALE GENOMIC DNA]</scope>
    <source>
        <strain evidence="8 9">ATCC 35704</strain>
    </source>
</reference>
<dbReference type="OrthoDB" id="1918609at2"/>
<dbReference type="InterPro" id="IPR014284">
    <property type="entry name" value="RNA_pol_sigma-70_dom"/>
</dbReference>
<keyword evidence="2" id="KW-0805">Transcription regulation</keyword>
<dbReference type="KEGG" id="csci:HDCHBGLK_02759"/>
<dbReference type="NCBIfam" id="TIGR02937">
    <property type="entry name" value="sigma70-ECF"/>
    <property type="match status" value="1"/>
</dbReference>
<evidence type="ECO:0000313" key="9">
    <source>
        <dbReference type="Proteomes" id="UP000289664"/>
    </source>
</evidence>
<dbReference type="Proteomes" id="UP000289664">
    <property type="component" value="Chromosome"/>
</dbReference>
<dbReference type="InterPro" id="IPR013325">
    <property type="entry name" value="RNA_pol_sigma_r2"/>
</dbReference>
<keyword evidence="4" id="KW-0238">DNA-binding</keyword>
<dbReference type="Pfam" id="PF04545">
    <property type="entry name" value="Sigma70_r4"/>
    <property type="match status" value="1"/>
</dbReference>
<sequence length="172" mass="20566">MTRENELLRKIEKGDASCWEELAAMYYDDILRYCLYHTRDRETAEDAVQETFLKVIRYFPRYKNKGKFRAFLYKVASNTCVDTWRQSREMHLTEQIEYQEAGFAYSESEEGFRQIVETLPEDQREVIYLRFAHDLTLRETSKVLGIPMRTVQSRQRAGLKKIEEKIGKEEAR</sequence>
<dbReference type="CDD" id="cd06171">
    <property type="entry name" value="Sigma70_r4"/>
    <property type="match status" value="1"/>
</dbReference>
<dbReference type="InterPro" id="IPR036388">
    <property type="entry name" value="WH-like_DNA-bd_sf"/>
</dbReference>
<evidence type="ECO:0000256" key="4">
    <source>
        <dbReference type="ARBA" id="ARBA00023125"/>
    </source>
</evidence>
<dbReference type="SUPFAM" id="SSF88946">
    <property type="entry name" value="Sigma2 domain of RNA polymerase sigma factors"/>
    <property type="match status" value="1"/>
</dbReference>
<dbReference type="InterPro" id="IPR007627">
    <property type="entry name" value="RNA_pol_sigma70_r2"/>
</dbReference>
<keyword evidence="5" id="KW-0804">Transcription</keyword>
<keyword evidence="9" id="KW-1185">Reference proteome</keyword>
<feature type="domain" description="RNA polymerase sigma-70 region 4" evidence="7">
    <location>
        <begin position="117"/>
        <end position="162"/>
    </location>
</feature>
<evidence type="ECO:0000256" key="1">
    <source>
        <dbReference type="ARBA" id="ARBA00010641"/>
    </source>
</evidence>
<feature type="domain" description="RNA polymerase sigma-70 region 2" evidence="6">
    <location>
        <begin position="24"/>
        <end position="88"/>
    </location>
</feature>
<comment type="similarity">
    <text evidence="1">Belongs to the sigma-70 factor family. ECF subfamily.</text>
</comment>
<dbReference type="GO" id="GO:0006352">
    <property type="term" value="P:DNA-templated transcription initiation"/>
    <property type="evidence" value="ECO:0007669"/>
    <property type="project" value="InterPro"/>
</dbReference>
<dbReference type="RefSeq" id="WP_009249001.1">
    <property type="nucleotide sequence ID" value="NZ_CP036170.1"/>
</dbReference>
<evidence type="ECO:0000256" key="2">
    <source>
        <dbReference type="ARBA" id="ARBA00023015"/>
    </source>
</evidence>
<dbReference type="Pfam" id="PF04542">
    <property type="entry name" value="Sigma70_r2"/>
    <property type="match status" value="1"/>
</dbReference>
<evidence type="ECO:0000256" key="3">
    <source>
        <dbReference type="ARBA" id="ARBA00023082"/>
    </source>
</evidence>
<organism evidence="8 9">
    <name type="scientific">Clostridium scindens (strain ATCC 35704 / DSM 5676 / VPI 13733 / 19)</name>
    <dbReference type="NCBI Taxonomy" id="411468"/>
    <lineage>
        <taxon>Bacteria</taxon>
        <taxon>Bacillati</taxon>
        <taxon>Bacillota</taxon>
        <taxon>Clostridia</taxon>
        <taxon>Lachnospirales</taxon>
        <taxon>Lachnospiraceae</taxon>
    </lineage>
</organism>
<dbReference type="InterPro" id="IPR039425">
    <property type="entry name" value="RNA_pol_sigma-70-like"/>
</dbReference>
<dbReference type="InterPro" id="IPR013324">
    <property type="entry name" value="RNA_pol_sigma_r3/r4-like"/>
</dbReference>
<dbReference type="EMBL" id="CP036170">
    <property type="protein sequence ID" value="QBF75350.1"/>
    <property type="molecule type" value="Genomic_DNA"/>
</dbReference>
<dbReference type="SUPFAM" id="SSF88659">
    <property type="entry name" value="Sigma3 and sigma4 domains of RNA polymerase sigma factors"/>
    <property type="match status" value="1"/>
</dbReference>
<dbReference type="Gene3D" id="1.10.1740.10">
    <property type="match status" value="1"/>
</dbReference>
<dbReference type="AlphaFoldDB" id="A0A494WUE2"/>
<evidence type="ECO:0000313" key="8">
    <source>
        <dbReference type="EMBL" id="QBF75350.1"/>
    </source>
</evidence>
<dbReference type="InterPro" id="IPR007630">
    <property type="entry name" value="RNA_pol_sigma70_r4"/>
</dbReference>
<evidence type="ECO:0000256" key="5">
    <source>
        <dbReference type="ARBA" id="ARBA00023163"/>
    </source>
</evidence>
<dbReference type="GO" id="GO:0003677">
    <property type="term" value="F:DNA binding"/>
    <property type="evidence" value="ECO:0007669"/>
    <property type="project" value="UniProtKB-KW"/>
</dbReference>
<evidence type="ECO:0000259" key="6">
    <source>
        <dbReference type="Pfam" id="PF04542"/>
    </source>
</evidence>
<accession>A0A494WUE2</accession>
<gene>
    <name evidence="8" type="primary">sigW_3</name>
    <name evidence="8" type="ORF">HDCHBGLK_02759</name>
</gene>
<proteinExistence type="inferred from homology"/>
<dbReference type="Gene3D" id="1.10.10.10">
    <property type="entry name" value="Winged helix-like DNA-binding domain superfamily/Winged helix DNA-binding domain"/>
    <property type="match status" value="1"/>
</dbReference>
<dbReference type="GO" id="GO:0016987">
    <property type="term" value="F:sigma factor activity"/>
    <property type="evidence" value="ECO:0007669"/>
    <property type="project" value="UniProtKB-KW"/>
</dbReference>
<keyword evidence="3" id="KW-0731">Sigma factor</keyword>
<dbReference type="PANTHER" id="PTHR43133">
    <property type="entry name" value="RNA POLYMERASE ECF-TYPE SIGMA FACTO"/>
    <property type="match status" value="1"/>
</dbReference>
<protein>
    <submittedName>
        <fullName evidence="8">ECF RNA polymerase sigma factor SigW</fullName>
    </submittedName>
</protein>
<evidence type="ECO:0000259" key="7">
    <source>
        <dbReference type="Pfam" id="PF04545"/>
    </source>
</evidence>